<gene>
    <name evidence="1" type="ORF">AWB74_08104</name>
</gene>
<dbReference type="Proteomes" id="UP000055019">
    <property type="component" value="Unassembled WGS sequence"/>
</dbReference>
<accession>A0A158L372</accession>
<comment type="caution">
    <text evidence="1">The sequence shown here is derived from an EMBL/GenBank/DDBJ whole genome shotgun (WGS) entry which is preliminary data.</text>
</comment>
<protein>
    <submittedName>
        <fullName evidence="1">Uncharacterized protein</fullName>
    </submittedName>
</protein>
<dbReference type="EMBL" id="FCOM02000091">
    <property type="protein sequence ID" value="SAL87413.1"/>
    <property type="molecule type" value="Genomic_DNA"/>
</dbReference>
<sequence length="87" mass="9921">MGIEDYFEQAAAKQADLAERIYCDGKTIFIRIGVTSILKSVPVNQVKTPEGLLRWTYELARHSWMDSDRLRRFIEVAGEAGGVKFQE</sequence>
<organism evidence="1 2">
    <name type="scientific">Caballeronia arvi</name>
    <dbReference type="NCBI Taxonomy" id="1777135"/>
    <lineage>
        <taxon>Bacteria</taxon>
        <taxon>Pseudomonadati</taxon>
        <taxon>Pseudomonadota</taxon>
        <taxon>Betaproteobacteria</taxon>
        <taxon>Burkholderiales</taxon>
        <taxon>Burkholderiaceae</taxon>
        <taxon>Caballeronia</taxon>
    </lineage>
</organism>
<keyword evidence="2" id="KW-1185">Reference proteome</keyword>
<proteinExistence type="predicted"/>
<evidence type="ECO:0000313" key="1">
    <source>
        <dbReference type="EMBL" id="SAL87413.1"/>
    </source>
</evidence>
<evidence type="ECO:0000313" key="2">
    <source>
        <dbReference type="Proteomes" id="UP000055019"/>
    </source>
</evidence>
<dbReference type="AlphaFoldDB" id="A0A158L372"/>
<reference evidence="1" key="1">
    <citation type="submission" date="2016-01" db="EMBL/GenBank/DDBJ databases">
        <authorList>
            <person name="Peeters C."/>
        </authorList>
    </citation>
    <scope>NUCLEOTIDE SEQUENCE [LARGE SCALE GENOMIC DNA]</scope>
    <source>
        <strain evidence="1">LMG 29317</strain>
    </source>
</reference>
<dbReference type="RefSeq" id="WP_061152201.1">
    <property type="nucleotide sequence ID" value="NZ_FCOM02000091.1"/>
</dbReference>
<name>A0A158L372_9BURK</name>
<dbReference type="OrthoDB" id="6636853at2"/>